<evidence type="ECO:0000313" key="3">
    <source>
        <dbReference type="Proteomes" id="UP001501231"/>
    </source>
</evidence>
<keyword evidence="3" id="KW-1185">Reference proteome</keyword>
<protein>
    <submittedName>
        <fullName evidence="2">Carboxymuconolactone decarboxylase family protein</fullName>
    </submittedName>
</protein>
<dbReference type="InterPro" id="IPR003779">
    <property type="entry name" value="CMD-like"/>
</dbReference>
<dbReference type="Gene3D" id="1.20.1290.10">
    <property type="entry name" value="AhpD-like"/>
    <property type="match status" value="1"/>
</dbReference>
<dbReference type="Proteomes" id="UP001501231">
    <property type="component" value="Unassembled WGS sequence"/>
</dbReference>
<gene>
    <name evidence="2" type="ORF">GCM10010191_06690</name>
</gene>
<dbReference type="SUPFAM" id="SSF69118">
    <property type="entry name" value="AhpD-like"/>
    <property type="match status" value="1"/>
</dbReference>
<evidence type="ECO:0000259" key="1">
    <source>
        <dbReference type="Pfam" id="PF02627"/>
    </source>
</evidence>
<proteinExistence type="predicted"/>
<organism evidence="2 3">
    <name type="scientific">Actinomadura vinacea</name>
    <dbReference type="NCBI Taxonomy" id="115336"/>
    <lineage>
        <taxon>Bacteria</taxon>
        <taxon>Bacillati</taxon>
        <taxon>Actinomycetota</taxon>
        <taxon>Actinomycetes</taxon>
        <taxon>Streptosporangiales</taxon>
        <taxon>Thermomonosporaceae</taxon>
        <taxon>Actinomadura</taxon>
    </lineage>
</organism>
<dbReference type="PANTHER" id="PTHR34846:SF5">
    <property type="entry name" value="CARBOXYMUCONOLACTONE DECARBOXYLASE-LIKE DOMAIN-CONTAINING PROTEIN"/>
    <property type="match status" value="1"/>
</dbReference>
<name>A0ABN3IDU1_9ACTN</name>
<reference evidence="2 3" key="1">
    <citation type="journal article" date="2019" name="Int. J. Syst. Evol. Microbiol.">
        <title>The Global Catalogue of Microorganisms (GCM) 10K type strain sequencing project: providing services to taxonomists for standard genome sequencing and annotation.</title>
        <authorList>
            <consortium name="The Broad Institute Genomics Platform"/>
            <consortium name="The Broad Institute Genome Sequencing Center for Infectious Disease"/>
            <person name="Wu L."/>
            <person name="Ma J."/>
        </authorList>
    </citation>
    <scope>NUCLEOTIDE SEQUENCE [LARGE SCALE GENOMIC DNA]</scope>
    <source>
        <strain evidence="2 3">JCM 3325</strain>
    </source>
</reference>
<dbReference type="PANTHER" id="PTHR34846">
    <property type="entry name" value="4-CARBOXYMUCONOLACTONE DECARBOXYLASE FAMILY PROTEIN (AFU_ORTHOLOGUE AFUA_6G11590)"/>
    <property type="match status" value="1"/>
</dbReference>
<accession>A0ABN3IDU1</accession>
<evidence type="ECO:0000313" key="2">
    <source>
        <dbReference type="EMBL" id="GAA2401967.1"/>
    </source>
</evidence>
<sequence>MTTPDGRKLPPSNALGLFAHHPALAKAFIRYNDHLLIGCSLPTRDKELAILRVAWRRRCRYEWASHVRFARKAGVTEEEITEVRVGARTLINRATDELDGGRPLSDETYAELAKGYDERQLLDFVFTVGTYGLLALAFETFGVEIDPGRTDENFDSIN</sequence>
<dbReference type="Pfam" id="PF02627">
    <property type="entry name" value="CMD"/>
    <property type="match status" value="1"/>
</dbReference>
<dbReference type="InterPro" id="IPR029032">
    <property type="entry name" value="AhpD-like"/>
</dbReference>
<comment type="caution">
    <text evidence="2">The sequence shown here is derived from an EMBL/GenBank/DDBJ whole genome shotgun (WGS) entry which is preliminary data.</text>
</comment>
<dbReference type="EMBL" id="BAAARW010000002">
    <property type="protein sequence ID" value="GAA2401967.1"/>
    <property type="molecule type" value="Genomic_DNA"/>
</dbReference>
<feature type="domain" description="Carboxymuconolactone decarboxylase-like" evidence="1">
    <location>
        <begin position="22"/>
        <end position="86"/>
    </location>
</feature>